<feature type="compositionally biased region" description="Basic and acidic residues" evidence="1">
    <location>
        <begin position="53"/>
        <end position="74"/>
    </location>
</feature>
<gene>
    <name evidence="2" type="ORF">METZ01_LOCUS168572</name>
</gene>
<name>A0A382BPF2_9ZZZZ</name>
<sequence length="279" mass="30691">MDEDLNKKVKIDEATAGDFLLGLGAVGGLLALKKGWDKWGKGSKLAKSFAFTDKQKAKVAQDKIDKSDEKEKGVETQAKADTVGLDKDEDGNLKNQKDAQAYKDKTKKAPSGWETSPEDSPGKGKVWTKDDQTKWDADSKAREADAEKKAADAKAKKIAKQKEKGQADKAQRVKRASGKTGKSSGDDSSLLKLSPAEKEKRLAKLRAKKKAGWKSSVKNDFYHFANDELTSLTEEDRTELLKELISEETMTLEESNELQAIMALDDVGIEAEINRKGEL</sequence>
<dbReference type="AlphaFoldDB" id="A0A382BPF2"/>
<organism evidence="2">
    <name type="scientific">marine metagenome</name>
    <dbReference type="NCBI Taxonomy" id="408172"/>
    <lineage>
        <taxon>unclassified sequences</taxon>
        <taxon>metagenomes</taxon>
        <taxon>ecological metagenomes</taxon>
    </lineage>
</organism>
<accession>A0A382BPF2</accession>
<feature type="compositionally biased region" description="Basic and acidic residues" evidence="1">
    <location>
        <begin position="84"/>
        <end position="104"/>
    </location>
</feature>
<feature type="non-terminal residue" evidence="2">
    <location>
        <position position="279"/>
    </location>
</feature>
<dbReference type="EMBL" id="UINC01030777">
    <property type="protein sequence ID" value="SVB15718.1"/>
    <property type="molecule type" value="Genomic_DNA"/>
</dbReference>
<feature type="compositionally biased region" description="Low complexity" evidence="1">
    <location>
        <begin position="178"/>
        <end position="194"/>
    </location>
</feature>
<evidence type="ECO:0000256" key="1">
    <source>
        <dbReference type="SAM" id="MobiDB-lite"/>
    </source>
</evidence>
<protein>
    <submittedName>
        <fullName evidence="2">Uncharacterized protein</fullName>
    </submittedName>
</protein>
<reference evidence="2" key="1">
    <citation type="submission" date="2018-05" db="EMBL/GenBank/DDBJ databases">
        <authorList>
            <person name="Lanie J.A."/>
            <person name="Ng W.-L."/>
            <person name="Kazmierczak K.M."/>
            <person name="Andrzejewski T.M."/>
            <person name="Davidsen T.M."/>
            <person name="Wayne K.J."/>
            <person name="Tettelin H."/>
            <person name="Glass J.I."/>
            <person name="Rusch D."/>
            <person name="Podicherti R."/>
            <person name="Tsui H.-C.T."/>
            <person name="Winkler M.E."/>
        </authorList>
    </citation>
    <scope>NUCLEOTIDE SEQUENCE</scope>
</reference>
<feature type="region of interest" description="Disordered" evidence="1">
    <location>
        <begin position="53"/>
        <end position="196"/>
    </location>
</feature>
<proteinExistence type="predicted"/>
<feature type="compositionally biased region" description="Basic and acidic residues" evidence="1">
    <location>
        <begin position="127"/>
        <end position="171"/>
    </location>
</feature>
<evidence type="ECO:0000313" key="2">
    <source>
        <dbReference type="EMBL" id="SVB15718.1"/>
    </source>
</evidence>